<feature type="transmembrane region" description="Helical" evidence="2">
    <location>
        <begin position="12"/>
        <end position="29"/>
    </location>
</feature>
<dbReference type="OrthoDB" id="7857886at2"/>
<keyword evidence="1" id="KW-0175">Coiled coil</keyword>
<keyword evidence="2" id="KW-1133">Transmembrane helix</keyword>
<dbReference type="EMBL" id="NJPP01000018">
    <property type="protein sequence ID" value="PIT69710.1"/>
    <property type="molecule type" value="Genomic_DNA"/>
</dbReference>
<comment type="caution">
    <text evidence="3">The sequence shown here is derived from an EMBL/GenBank/DDBJ whole genome shotgun (WGS) entry which is preliminary data.</text>
</comment>
<dbReference type="AlphaFoldDB" id="A0A2M6UU33"/>
<accession>A0A2M6UU33</accession>
<evidence type="ECO:0000313" key="3">
    <source>
        <dbReference type="EMBL" id="PIT69710.1"/>
    </source>
</evidence>
<dbReference type="KEGG" id="btx:BM1374166_01343"/>
<evidence type="ECO:0008006" key="5">
    <source>
        <dbReference type="Google" id="ProtNLM"/>
    </source>
</evidence>
<dbReference type="OMA" id="LETEMDF"/>
<feature type="coiled-coil region" evidence="1">
    <location>
        <begin position="33"/>
        <end position="83"/>
    </location>
</feature>
<sequence>MNLDISVANGWLSLLLSIVAICGVLKAYFSSGAREMLKDITVLKERVQKLETEMDFLPDRDALQRLEVNMEKLNGRLNTLSAQLQPVAAIGERLQEFLLENAKK</sequence>
<reference evidence="3 4" key="1">
    <citation type="submission" date="2017-06" db="EMBL/GenBank/DDBJ databases">
        <title>Draft genome of Bartonella tribocorum C635.</title>
        <authorList>
            <person name="Hadjadj L."/>
            <person name="Jiyipong T."/>
            <person name="Diene S.M."/>
            <person name="Morand S."/>
            <person name="Rolain J.-M."/>
        </authorList>
    </citation>
    <scope>NUCLEOTIDE SEQUENCE [LARGE SCALE GENOMIC DNA]</scope>
    <source>
        <strain evidence="3 4">C635</strain>
    </source>
</reference>
<evidence type="ECO:0000256" key="2">
    <source>
        <dbReference type="SAM" id="Phobius"/>
    </source>
</evidence>
<organism evidence="3 4">
    <name type="scientific">Bartonella tribocorum</name>
    <dbReference type="NCBI Taxonomy" id="85701"/>
    <lineage>
        <taxon>Bacteria</taxon>
        <taxon>Pseudomonadati</taxon>
        <taxon>Pseudomonadota</taxon>
        <taxon>Alphaproteobacteria</taxon>
        <taxon>Hyphomicrobiales</taxon>
        <taxon>Bartonellaceae</taxon>
        <taxon>Bartonella</taxon>
    </lineage>
</organism>
<dbReference type="InterPro" id="IPR020269">
    <property type="entry name" value="Phage_Mu_Releasin"/>
</dbReference>
<protein>
    <recommendedName>
        <fullName evidence="5">DUF2730 domain-containing protein</fullName>
    </recommendedName>
</protein>
<keyword evidence="2" id="KW-0472">Membrane</keyword>
<name>A0A2M6UU33_9HYPH</name>
<dbReference type="RefSeq" id="WP_012231817.1">
    <property type="nucleotide sequence ID" value="NZ_CADDYJ010000001.1"/>
</dbReference>
<evidence type="ECO:0000256" key="1">
    <source>
        <dbReference type="SAM" id="Coils"/>
    </source>
</evidence>
<dbReference type="Pfam" id="PF10805">
    <property type="entry name" value="DUF2730"/>
    <property type="match status" value="1"/>
</dbReference>
<dbReference type="KEGG" id="btx:BM1374166_01183"/>
<gene>
    <name evidence="3" type="ORF">CEV08_05770</name>
</gene>
<proteinExistence type="predicted"/>
<evidence type="ECO:0000313" key="4">
    <source>
        <dbReference type="Proteomes" id="UP000230791"/>
    </source>
</evidence>
<keyword evidence="2" id="KW-0812">Transmembrane</keyword>
<dbReference type="Proteomes" id="UP000230791">
    <property type="component" value="Unassembled WGS sequence"/>
</dbReference>